<dbReference type="EC" id="3.2.1.4" evidence="4"/>
<dbReference type="Pfam" id="PF00150">
    <property type="entry name" value="Cellulase"/>
    <property type="match status" value="1"/>
</dbReference>
<dbReference type="SMART" id="SM00236">
    <property type="entry name" value="fCBD"/>
    <property type="match status" value="1"/>
</dbReference>
<evidence type="ECO:0000256" key="5">
    <source>
        <dbReference type="ARBA" id="ARBA00022729"/>
    </source>
</evidence>
<keyword evidence="5 11" id="KW-0732">Signal</keyword>
<evidence type="ECO:0000256" key="7">
    <source>
        <dbReference type="ARBA" id="ARBA00023295"/>
    </source>
</evidence>
<comment type="function">
    <text evidence="2">Endo-1,4-mannanase, a crucial enzyme for depolymerization of seed galactomannans and wood galactoglucomannans.</text>
</comment>
<feature type="chain" id="PRO_5045478778" description="cellulase" evidence="11">
    <location>
        <begin position="24"/>
        <end position="399"/>
    </location>
</feature>
<dbReference type="PROSITE" id="PS00562">
    <property type="entry name" value="CBM1_1"/>
    <property type="match status" value="1"/>
</dbReference>
<dbReference type="EMBL" id="JBFXLR010000046">
    <property type="protein sequence ID" value="KAL2843452.1"/>
    <property type="molecule type" value="Genomic_DNA"/>
</dbReference>
<keyword evidence="14" id="KW-1185">Reference proteome</keyword>
<evidence type="ECO:0000256" key="8">
    <source>
        <dbReference type="ARBA" id="ARBA00025192"/>
    </source>
</evidence>
<evidence type="ECO:0000313" key="14">
    <source>
        <dbReference type="Proteomes" id="UP001610444"/>
    </source>
</evidence>
<gene>
    <name evidence="13" type="ORF">BJX68DRAFT_257470</name>
</gene>
<dbReference type="GeneID" id="98158516"/>
<proteinExistence type="inferred from homology"/>
<comment type="caution">
    <text evidence="13">The sequence shown here is derived from an EMBL/GenBank/DDBJ whole genome shotgun (WGS) entry which is preliminary data.</text>
</comment>
<evidence type="ECO:0000256" key="6">
    <source>
        <dbReference type="ARBA" id="ARBA00022801"/>
    </source>
</evidence>
<dbReference type="InterPro" id="IPR001547">
    <property type="entry name" value="Glyco_hydro_5"/>
</dbReference>
<evidence type="ECO:0000256" key="3">
    <source>
        <dbReference type="ARBA" id="ARBA00005641"/>
    </source>
</evidence>
<dbReference type="Gene3D" id="3.20.20.80">
    <property type="entry name" value="Glycosidases"/>
    <property type="match status" value="1"/>
</dbReference>
<organism evidence="13 14">
    <name type="scientific">Aspergillus pseudodeflectus</name>
    <dbReference type="NCBI Taxonomy" id="176178"/>
    <lineage>
        <taxon>Eukaryota</taxon>
        <taxon>Fungi</taxon>
        <taxon>Dikarya</taxon>
        <taxon>Ascomycota</taxon>
        <taxon>Pezizomycotina</taxon>
        <taxon>Eurotiomycetes</taxon>
        <taxon>Eurotiomycetidae</taxon>
        <taxon>Eurotiales</taxon>
        <taxon>Aspergillaceae</taxon>
        <taxon>Aspergillus</taxon>
        <taxon>Aspergillus subgen. Nidulantes</taxon>
    </lineage>
</organism>
<protein>
    <recommendedName>
        <fullName evidence="4">cellulase</fullName>
        <ecNumber evidence="4">3.2.1.4</ecNumber>
    </recommendedName>
    <alternativeName>
        <fullName evidence="9">Endo-beta-1,4-mannanase F</fullName>
    </alternativeName>
</protein>
<evidence type="ECO:0000256" key="9">
    <source>
        <dbReference type="ARBA" id="ARBA00033295"/>
    </source>
</evidence>
<evidence type="ECO:0000259" key="12">
    <source>
        <dbReference type="PROSITE" id="PS51164"/>
    </source>
</evidence>
<dbReference type="InterPro" id="IPR035971">
    <property type="entry name" value="CBD_sf"/>
</dbReference>
<feature type="domain" description="CBM1" evidence="12">
    <location>
        <begin position="363"/>
        <end position="399"/>
    </location>
</feature>
<evidence type="ECO:0000256" key="4">
    <source>
        <dbReference type="ARBA" id="ARBA00012601"/>
    </source>
</evidence>
<comment type="function">
    <text evidence="8">Has endoglucanase activity on substrates containing beta-1,4 glycosidic bonds, like in carboxymethylcellulose (CMC), hydroxyethylcellulose (HEC) and beta-glucan. Involved in the degradation of complex natural cellulosic substrates.</text>
</comment>
<evidence type="ECO:0000256" key="2">
    <source>
        <dbReference type="ARBA" id="ARBA00002993"/>
    </source>
</evidence>
<evidence type="ECO:0000256" key="1">
    <source>
        <dbReference type="ARBA" id="ARBA00000966"/>
    </source>
</evidence>
<sequence>MKNLAFPIVGLLALCIIPSHVRSEFVWFGTNEAGAEFGQGSYPGELGTHYIWPDLGTIATLKNEGMNIFRVAFSMERLVPNSITGPVADAYMQDLKTTVNGITALGVYAVLDPHNYGRYYGNIITSTTDFAAFWTILATEFADNELVIFDTNNEYNTMDQTHVLNLNQAAINAIRAITTTQYIFVEGNSWSGAWTWTTINDNMKQLTDPSDPSGSKIIYEMHQYLDSDGSGTTPNCVSASIGRERVSAATAWLRENGKKGILGEFAGGDNPTCKSAVGDMLAFLSEASDVWLGGLWWAAGPWWGNYIFNMEPPSGVGYQQYLGILKPYFVGGDGGPITSTTTTSTTLTTTTTTTTSSATATSTGAPRWGQCGGNGWTGPRVCQSPWTCTVVNEWYSQCL</sequence>
<dbReference type="PANTHER" id="PTHR34142">
    <property type="entry name" value="ENDO-BETA-1,4-GLUCANASE A"/>
    <property type="match status" value="1"/>
</dbReference>
<dbReference type="SUPFAM" id="SSF57180">
    <property type="entry name" value="Cellulose-binding domain"/>
    <property type="match status" value="1"/>
</dbReference>
<evidence type="ECO:0000256" key="11">
    <source>
        <dbReference type="SAM" id="SignalP"/>
    </source>
</evidence>
<name>A0ABR4JUH8_9EURO</name>
<evidence type="ECO:0000313" key="13">
    <source>
        <dbReference type="EMBL" id="KAL2843452.1"/>
    </source>
</evidence>
<dbReference type="InterPro" id="IPR017853">
    <property type="entry name" value="GH"/>
</dbReference>
<dbReference type="RefSeq" id="XP_070895630.1">
    <property type="nucleotide sequence ID" value="XM_071043352.1"/>
</dbReference>
<reference evidence="13 14" key="1">
    <citation type="submission" date="2024-07" db="EMBL/GenBank/DDBJ databases">
        <title>Section-level genome sequencing and comparative genomics of Aspergillus sections Usti and Cavernicolus.</title>
        <authorList>
            <consortium name="Lawrence Berkeley National Laboratory"/>
            <person name="Nybo J.L."/>
            <person name="Vesth T.C."/>
            <person name="Theobald S."/>
            <person name="Frisvad J.C."/>
            <person name="Larsen T.O."/>
            <person name="Kjaerboelling I."/>
            <person name="Rothschild-Mancinelli K."/>
            <person name="Lyhne E.K."/>
            <person name="Kogle M.E."/>
            <person name="Barry K."/>
            <person name="Clum A."/>
            <person name="Na H."/>
            <person name="Ledsgaard L."/>
            <person name="Lin J."/>
            <person name="Lipzen A."/>
            <person name="Kuo A."/>
            <person name="Riley R."/>
            <person name="Mondo S."/>
            <person name="LaButti K."/>
            <person name="Haridas S."/>
            <person name="Pangalinan J."/>
            <person name="Salamov A.A."/>
            <person name="Simmons B.A."/>
            <person name="Magnuson J.K."/>
            <person name="Chen J."/>
            <person name="Drula E."/>
            <person name="Henrissat B."/>
            <person name="Wiebenga A."/>
            <person name="Lubbers R.J."/>
            <person name="Gomes A.C."/>
            <person name="Macurrencykelacurrency M.R."/>
            <person name="Stajich J."/>
            <person name="Grigoriev I.V."/>
            <person name="Mortensen U.H."/>
            <person name="De vries R.P."/>
            <person name="Baker S.E."/>
            <person name="Andersen M.R."/>
        </authorList>
    </citation>
    <scope>NUCLEOTIDE SEQUENCE [LARGE SCALE GENOMIC DNA]</scope>
    <source>
        <strain evidence="13 14">CBS 756.74</strain>
    </source>
</reference>
<feature type="signal peptide" evidence="11">
    <location>
        <begin position="1"/>
        <end position="23"/>
    </location>
</feature>
<dbReference type="PANTHER" id="PTHR34142:SF1">
    <property type="entry name" value="GLYCOSIDE HYDROLASE FAMILY 5 DOMAIN-CONTAINING PROTEIN"/>
    <property type="match status" value="1"/>
</dbReference>
<comment type="similarity">
    <text evidence="3 10">Belongs to the glycosyl hydrolase 5 (cellulase A) family.</text>
</comment>
<comment type="catalytic activity">
    <reaction evidence="1">
        <text>Endohydrolysis of (1-&gt;4)-beta-D-glucosidic linkages in cellulose, lichenin and cereal beta-D-glucans.</text>
        <dbReference type="EC" id="3.2.1.4"/>
    </reaction>
</comment>
<keyword evidence="7 10" id="KW-0326">Glycosidase</keyword>
<keyword evidence="6 10" id="KW-0378">Hydrolase</keyword>
<dbReference type="InterPro" id="IPR000254">
    <property type="entry name" value="CBD"/>
</dbReference>
<dbReference type="SUPFAM" id="SSF51445">
    <property type="entry name" value="(Trans)glycosidases"/>
    <property type="match status" value="1"/>
</dbReference>
<accession>A0ABR4JUH8</accession>
<evidence type="ECO:0000256" key="10">
    <source>
        <dbReference type="RuleBase" id="RU361153"/>
    </source>
</evidence>
<dbReference type="Pfam" id="PF00734">
    <property type="entry name" value="CBM_1"/>
    <property type="match status" value="1"/>
</dbReference>
<dbReference type="Proteomes" id="UP001610444">
    <property type="component" value="Unassembled WGS sequence"/>
</dbReference>
<dbReference type="PROSITE" id="PS51164">
    <property type="entry name" value="CBM1_2"/>
    <property type="match status" value="1"/>
</dbReference>